<evidence type="ECO:0000256" key="1">
    <source>
        <dbReference type="ARBA" id="ARBA00004236"/>
    </source>
</evidence>
<dbReference type="GO" id="GO:0005886">
    <property type="term" value="C:plasma membrane"/>
    <property type="evidence" value="ECO:0007669"/>
    <property type="project" value="UniProtKB-SubCell"/>
</dbReference>
<dbReference type="OrthoDB" id="9808602at2"/>
<accession>A0A1M5TM06</accession>
<evidence type="ECO:0000259" key="10">
    <source>
        <dbReference type="Pfam" id="PF02397"/>
    </source>
</evidence>
<dbReference type="RefSeq" id="WP_072777651.1">
    <property type="nucleotide sequence ID" value="NZ_FQXC01000003.1"/>
</dbReference>
<keyword evidence="7 9" id="KW-0472">Membrane</keyword>
<keyword evidence="12" id="KW-1185">Reference proteome</keyword>
<dbReference type="Proteomes" id="UP000184221">
    <property type="component" value="Unassembled WGS sequence"/>
</dbReference>
<dbReference type="STRING" id="996342.SAMN05443551_2283"/>
<organism evidence="11 12">
    <name type="scientific">Marivita hallyeonensis</name>
    <dbReference type="NCBI Taxonomy" id="996342"/>
    <lineage>
        <taxon>Bacteria</taxon>
        <taxon>Pseudomonadati</taxon>
        <taxon>Pseudomonadota</taxon>
        <taxon>Alphaproteobacteria</taxon>
        <taxon>Rhodobacterales</taxon>
        <taxon>Roseobacteraceae</taxon>
        <taxon>Marivita</taxon>
    </lineage>
</organism>
<protein>
    <submittedName>
        <fullName evidence="11">Sugar transferase involved in LPS biosynthesis (Colanic, teichoic acid)</fullName>
    </submittedName>
</protein>
<sequence>MTLHVRQPLPGTEIETLVNAAFVQTEPKSLYRNYIKRLLDVMLVLIAAVPVVLVLGVCALLVSRDGGSPFYSQTRVGQFGKTFKMWKLRSMVANADEALERHLSQNPQARAEWNRNQKLRNDPRITKVGRILRKTSLDELPQLWNVLKGEMSLVGPRPMMVDQQDLYPGSAYYALRPGLTGFWQVSVRHESSFAERAHYDAEYLSKVNLAQDIAVMWKTLSVVTKGTGC</sequence>
<dbReference type="GO" id="GO:0016780">
    <property type="term" value="F:phosphotransferase activity, for other substituted phosphate groups"/>
    <property type="evidence" value="ECO:0007669"/>
    <property type="project" value="TreeGrafter"/>
</dbReference>
<dbReference type="AlphaFoldDB" id="A0A1M5TM06"/>
<evidence type="ECO:0000256" key="7">
    <source>
        <dbReference type="ARBA" id="ARBA00023136"/>
    </source>
</evidence>
<comment type="similarity">
    <text evidence="2">Belongs to the bacterial sugar transferase family.</text>
</comment>
<keyword evidence="8" id="KW-0270">Exopolysaccharide synthesis</keyword>
<dbReference type="Pfam" id="PF02397">
    <property type="entry name" value="Bac_transf"/>
    <property type="match status" value="1"/>
</dbReference>
<evidence type="ECO:0000256" key="8">
    <source>
        <dbReference type="ARBA" id="ARBA00023169"/>
    </source>
</evidence>
<evidence type="ECO:0000256" key="2">
    <source>
        <dbReference type="ARBA" id="ARBA00006464"/>
    </source>
</evidence>
<evidence type="ECO:0000256" key="6">
    <source>
        <dbReference type="ARBA" id="ARBA00022989"/>
    </source>
</evidence>
<comment type="subcellular location">
    <subcellularLocation>
        <location evidence="1">Cell membrane</location>
    </subcellularLocation>
</comment>
<evidence type="ECO:0000313" key="12">
    <source>
        <dbReference type="Proteomes" id="UP000184221"/>
    </source>
</evidence>
<feature type="transmembrane region" description="Helical" evidence="9">
    <location>
        <begin position="38"/>
        <end position="62"/>
    </location>
</feature>
<proteinExistence type="inferred from homology"/>
<reference evidence="11 12" key="1">
    <citation type="submission" date="2016-11" db="EMBL/GenBank/DDBJ databases">
        <authorList>
            <person name="Jaros S."/>
            <person name="Januszkiewicz K."/>
            <person name="Wedrychowicz H."/>
        </authorList>
    </citation>
    <scope>NUCLEOTIDE SEQUENCE [LARGE SCALE GENOMIC DNA]</scope>
    <source>
        <strain evidence="11 12">DSM 29431</strain>
    </source>
</reference>
<dbReference type="InterPro" id="IPR003362">
    <property type="entry name" value="Bact_transf"/>
</dbReference>
<name>A0A1M5TM06_9RHOB</name>
<keyword evidence="5 9" id="KW-0812">Transmembrane</keyword>
<dbReference type="EMBL" id="FQXC01000003">
    <property type="protein sequence ID" value="SHH51709.1"/>
    <property type="molecule type" value="Genomic_DNA"/>
</dbReference>
<evidence type="ECO:0000256" key="5">
    <source>
        <dbReference type="ARBA" id="ARBA00022692"/>
    </source>
</evidence>
<dbReference type="GO" id="GO:0000271">
    <property type="term" value="P:polysaccharide biosynthetic process"/>
    <property type="evidence" value="ECO:0007669"/>
    <property type="project" value="UniProtKB-KW"/>
</dbReference>
<feature type="domain" description="Bacterial sugar transferase" evidence="10">
    <location>
        <begin position="36"/>
        <end position="224"/>
    </location>
</feature>
<evidence type="ECO:0000256" key="4">
    <source>
        <dbReference type="ARBA" id="ARBA00022679"/>
    </source>
</evidence>
<gene>
    <name evidence="11" type="ORF">SAMN05443551_2283</name>
</gene>
<evidence type="ECO:0000256" key="9">
    <source>
        <dbReference type="SAM" id="Phobius"/>
    </source>
</evidence>
<keyword evidence="4 11" id="KW-0808">Transferase</keyword>
<dbReference type="PANTHER" id="PTHR30576:SF4">
    <property type="entry name" value="UNDECAPRENYL-PHOSPHATE GALACTOSE PHOSPHOTRANSFERASE"/>
    <property type="match status" value="1"/>
</dbReference>
<evidence type="ECO:0000256" key="3">
    <source>
        <dbReference type="ARBA" id="ARBA00022475"/>
    </source>
</evidence>
<evidence type="ECO:0000313" key="11">
    <source>
        <dbReference type="EMBL" id="SHH51709.1"/>
    </source>
</evidence>
<dbReference type="PANTHER" id="PTHR30576">
    <property type="entry name" value="COLANIC BIOSYNTHESIS UDP-GLUCOSE LIPID CARRIER TRANSFERASE"/>
    <property type="match status" value="1"/>
</dbReference>
<keyword evidence="6 9" id="KW-1133">Transmembrane helix</keyword>
<keyword evidence="3" id="KW-1003">Cell membrane</keyword>